<keyword evidence="5" id="KW-1185">Reference proteome</keyword>
<name>A0A4V2P9A9_9GAMM</name>
<feature type="compositionally biased region" description="Acidic residues" evidence="1">
    <location>
        <begin position="486"/>
        <end position="511"/>
    </location>
</feature>
<dbReference type="PANTHER" id="PTHR11851">
    <property type="entry name" value="METALLOPROTEASE"/>
    <property type="match status" value="1"/>
</dbReference>
<dbReference type="GO" id="GO:0008233">
    <property type="term" value="F:peptidase activity"/>
    <property type="evidence" value="ECO:0007669"/>
    <property type="project" value="UniProtKB-KW"/>
</dbReference>
<sequence length="511" mass="55598">MTTKLTTIKIMTKILFTGLALLFVQLSFAAPKIENWTTDSGLRVYYVNVPELPMLDLRLTFAAGSAYDGEKMGISGMTTSMLSKGAAGLNADQIAEAFETVGAEFSTGTGLDSAWINLRSLTFEEQLEPALQNWLKVIQKPNFPEADFARLKKQALVGLEAEKQDPGSIASKAFYANLYAGHPYSQPQNGNEKTIDALTIDELKAFFKQYYVNKNAQLALVGSISKEQAKKIALQVSNALLDGDRGVGEKAADIPPVKPLTEAKVVHIPFPSSQAHVMIGQPGNKRGDKDYFSLYLGNHGLGGSGFTSRLMKEIRVKRGLSYSVYSYFIPMKENGPFMLGLQTKLSQTDEAIKVARDVLNTFQKDGPSEEDLAASKLNITGGFPLRTASNSDIIGYIDMIGFYGLPLDYLDTFTKTINAITRDQVVDAFKRRLDTDKLLTIIVGGEAKDEESSASKDTAEKAPELTKAPLLLAANEATAKAGNETATDEAAEDDASEDETAEDEDEEPDCD</sequence>
<dbReference type="Pfam" id="PF00675">
    <property type="entry name" value="Peptidase_M16"/>
    <property type="match status" value="1"/>
</dbReference>
<dbReference type="PANTHER" id="PTHR11851:SF224">
    <property type="entry name" value="PROCESSING PROTEASE"/>
    <property type="match status" value="1"/>
</dbReference>
<dbReference type="Proteomes" id="UP000294887">
    <property type="component" value="Unassembled WGS sequence"/>
</dbReference>
<dbReference type="InterPro" id="IPR011765">
    <property type="entry name" value="Pept_M16_N"/>
</dbReference>
<evidence type="ECO:0000313" key="5">
    <source>
        <dbReference type="Proteomes" id="UP000294887"/>
    </source>
</evidence>
<feature type="compositionally biased region" description="Basic and acidic residues" evidence="1">
    <location>
        <begin position="449"/>
        <end position="464"/>
    </location>
</feature>
<dbReference type="GO" id="GO:0006508">
    <property type="term" value="P:proteolysis"/>
    <property type="evidence" value="ECO:0007669"/>
    <property type="project" value="UniProtKB-KW"/>
</dbReference>
<feature type="region of interest" description="Disordered" evidence="1">
    <location>
        <begin position="473"/>
        <end position="511"/>
    </location>
</feature>
<feature type="domain" description="Peptidase M16 C-terminal" evidence="3">
    <location>
        <begin position="198"/>
        <end position="376"/>
    </location>
</feature>
<feature type="domain" description="Peptidase M16 N-terminal" evidence="2">
    <location>
        <begin position="53"/>
        <end position="187"/>
    </location>
</feature>
<accession>A0A4V2P9A9</accession>
<dbReference type="AlphaFoldDB" id="A0A4V2P9A9"/>
<dbReference type="Gene3D" id="3.30.830.10">
    <property type="entry name" value="Metalloenzyme, LuxS/M16 peptidase-like"/>
    <property type="match status" value="2"/>
</dbReference>
<organism evidence="4 5">
    <name type="scientific">Cocleimonas flava</name>
    <dbReference type="NCBI Taxonomy" id="634765"/>
    <lineage>
        <taxon>Bacteria</taxon>
        <taxon>Pseudomonadati</taxon>
        <taxon>Pseudomonadota</taxon>
        <taxon>Gammaproteobacteria</taxon>
        <taxon>Thiotrichales</taxon>
        <taxon>Thiotrichaceae</taxon>
        <taxon>Cocleimonas</taxon>
    </lineage>
</organism>
<comment type="caution">
    <text evidence="4">The sequence shown here is derived from an EMBL/GenBank/DDBJ whole genome shotgun (WGS) entry which is preliminary data.</text>
</comment>
<dbReference type="InterPro" id="IPR050361">
    <property type="entry name" value="MPP/UQCRC_Complex"/>
</dbReference>
<protein>
    <submittedName>
        <fullName evidence="4">Zinc protease</fullName>
    </submittedName>
</protein>
<dbReference type="RefSeq" id="WP_243651451.1">
    <property type="nucleotide sequence ID" value="NZ_BAAAFU010000008.1"/>
</dbReference>
<dbReference type="InterPro" id="IPR011249">
    <property type="entry name" value="Metalloenz_LuxS/M16"/>
</dbReference>
<gene>
    <name evidence="4" type="ORF">EV695_0725</name>
</gene>
<evidence type="ECO:0000259" key="3">
    <source>
        <dbReference type="Pfam" id="PF05193"/>
    </source>
</evidence>
<evidence type="ECO:0000256" key="1">
    <source>
        <dbReference type="SAM" id="MobiDB-lite"/>
    </source>
</evidence>
<dbReference type="InterPro" id="IPR007863">
    <property type="entry name" value="Peptidase_M16_C"/>
</dbReference>
<keyword evidence="4" id="KW-0378">Hydrolase</keyword>
<evidence type="ECO:0000313" key="4">
    <source>
        <dbReference type="EMBL" id="TCJ88865.1"/>
    </source>
</evidence>
<feature type="region of interest" description="Disordered" evidence="1">
    <location>
        <begin position="449"/>
        <end position="468"/>
    </location>
</feature>
<dbReference type="GO" id="GO:0046872">
    <property type="term" value="F:metal ion binding"/>
    <property type="evidence" value="ECO:0007669"/>
    <property type="project" value="InterPro"/>
</dbReference>
<reference evidence="4 5" key="1">
    <citation type="submission" date="2019-03" db="EMBL/GenBank/DDBJ databases">
        <title>Genomic Encyclopedia of Type Strains, Phase IV (KMG-IV): sequencing the most valuable type-strain genomes for metagenomic binning, comparative biology and taxonomic classification.</title>
        <authorList>
            <person name="Goeker M."/>
        </authorList>
    </citation>
    <scope>NUCLEOTIDE SEQUENCE [LARGE SCALE GENOMIC DNA]</scope>
    <source>
        <strain evidence="4 5">DSM 24830</strain>
    </source>
</reference>
<keyword evidence="4" id="KW-0645">Protease</keyword>
<dbReference type="Pfam" id="PF05193">
    <property type="entry name" value="Peptidase_M16_C"/>
    <property type="match status" value="1"/>
</dbReference>
<dbReference type="SUPFAM" id="SSF63411">
    <property type="entry name" value="LuxS/MPP-like metallohydrolase"/>
    <property type="match status" value="2"/>
</dbReference>
<proteinExistence type="predicted"/>
<evidence type="ECO:0000259" key="2">
    <source>
        <dbReference type="Pfam" id="PF00675"/>
    </source>
</evidence>
<dbReference type="EMBL" id="SMFQ01000002">
    <property type="protein sequence ID" value="TCJ88865.1"/>
    <property type="molecule type" value="Genomic_DNA"/>
</dbReference>